<dbReference type="Proteomes" id="UP000036122">
    <property type="component" value="Unassembled WGS sequence"/>
</dbReference>
<reference evidence="2 3" key="1">
    <citation type="submission" date="2014-07" db="EMBL/GenBank/DDBJ databases">
        <authorList>
            <person name="Harkins D.M."/>
            <person name="Lesho E."/>
            <person name="Waterman P.E."/>
            <person name="Chan A."/>
            <person name="Fouts D.E."/>
        </authorList>
    </citation>
    <scope>NUCLEOTIDE SEQUENCE [LARGE SCALE GENOMIC DNA]</scope>
    <source>
        <strain evidence="2 3">MRSN 3527</strain>
    </source>
</reference>
<evidence type="ECO:0000256" key="1">
    <source>
        <dbReference type="SAM" id="Phobius"/>
    </source>
</evidence>
<dbReference type="AlphaFoldDB" id="A0A0J1A9L4"/>
<proteinExistence type="predicted"/>
<sequence length="55" mass="6535">MRQKQLGSIAFRYLIVFVATFGYVQWFFAEQDNEVLKQQLMSIKFTQGDGHEFNK</sequence>
<evidence type="ECO:0000313" key="3">
    <source>
        <dbReference type="Proteomes" id="UP000036122"/>
    </source>
</evidence>
<comment type="caution">
    <text evidence="2">The sequence shown here is derived from an EMBL/GenBank/DDBJ whole genome shotgun (WGS) entry which is preliminary data.</text>
</comment>
<dbReference type="RefSeq" id="WP_001249250.1">
    <property type="nucleotide sequence ID" value="NZ_JPHZ01000007.1"/>
</dbReference>
<protein>
    <submittedName>
        <fullName evidence="2">Uncharacterized protein</fullName>
    </submittedName>
</protein>
<name>A0A0J1A9L4_ACIBA</name>
<keyword evidence="1" id="KW-1133">Transmembrane helix</keyword>
<organism evidence="2 3">
    <name type="scientific">Acinetobacter baumannii MRSN 3527</name>
    <dbReference type="NCBI Taxonomy" id="1409923"/>
    <lineage>
        <taxon>Bacteria</taxon>
        <taxon>Pseudomonadati</taxon>
        <taxon>Pseudomonadota</taxon>
        <taxon>Gammaproteobacteria</taxon>
        <taxon>Moraxellales</taxon>
        <taxon>Moraxellaceae</taxon>
        <taxon>Acinetobacter</taxon>
        <taxon>Acinetobacter calcoaceticus/baumannii complex</taxon>
    </lineage>
</organism>
<accession>A0A0J1A9L4</accession>
<feature type="transmembrane region" description="Helical" evidence="1">
    <location>
        <begin position="9"/>
        <end position="28"/>
    </location>
</feature>
<gene>
    <name evidence="2" type="ORF">T630_2387</name>
</gene>
<evidence type="ECO:0000313" key="2">
    <source>
        <dbReference type="EMBL" id="KLT91186.1"/>
    </source>
</evidence>
<dbReference type="PATRIC" id="fig|1409923.3.peg.547"/>
<keyword evidence="1" id="KW-0812">Transmembrane</keyword>
<keyword evidence="1" id="KW-0472">Membrane</keyword>
<dbReference type="EMBL" id="JPHZ01000007">
    <property type="protein sequence ID" value="KLT91186.1"/>
    <property type="molecule type" value="Genomic_DNA"/>
</dbReference>